<dbReference type="AlphaFoldDB" id="A0A1G7SPI2"/>
<dbReference type="CDD" id="cd00077">
    <property type="entry name" value="HDc"/>
    <property type="match status" value="1"/>
</dbReference>
<dbReference type="PANTHER" id="PTHR33594:SF1">
    <property type="entry name" value="HD_PDEASE DOMAIN-CONTAINING PROTEIN"/>
    <property type="match status" value="1"/>
</dbReference>
<dbReference type="PANTHER" id="PTHR33594">
    <property type="entry name" value="SUPERFAMILY HYDROLASE, PUTATIVE (AFU_ORTHOLOGUE AFUA_1G03035)-RELATED"/>
    <property type="match status" value="1"/>
</dbReference>
<organism evidence="2 3">
    <name type="scientific">Paraburkholderia phenazinium</name>
    <dbReference type="NCBI Taxonomy" id="60549"/>
    <lineage>
        <taxon>Bacteria</taxon>
        <taxon>Pseudomonadati</taxon>
        <taxon>Pseudomonadota</taxon>
        <taxon>Betaproteobacteria</taxon>
        <taxon>Burkholderiales</taxon>
        <taxon>Burkholderiaceae</taxon>
        <taxon>Paraburkholderia</taxon>
    </lineage>
</organism>
<dbReference type="Pfam" id="PF01966">
    <property type="entry name" value="HD"/>
    <property type="match status" value="1"/>
</dbReference>
<dbReference type="InterPro" id="IPR003607">
    <property type="entry name" value="HD/PDEase_dom"/>
</dbReference>
<dbReference type="SMART" id="SM00471">
    <property type="entry name" value="HDc"/>
    <property type="match status" value="1"/>
</dbReference>
<dbReference type="SUPFAM" id="SSF109604">
    <property type="entry name" value="HD-domain/PDEase-like"/>
    <property type="match status" value="1"/>
</dbReference>
<dbReference type="Proteomes" id="UP000199706">
    <property type="component" value="Unassembled WGS sequence"/>
</dbReference>
<evidence type="ECO:0000259" key="1">
    <source>
        <dbReference type="SMART" id="SM00471"/>
    </source>
</evidence>
<dbReference type="InterPro" id="IPR006674">
    <property type="entry name" value="HD_domain"/>
</dbReference>
<dbReference type="EMBL" id="FNCJ01000002">
    <property type="protein sequence ID" value="SDG25006.1"/>
    <property type="molecule type" value="Genomic_DNA"/>
</dbReference>
<gene>
    <name evidence="2" type="ORF">SAMN05216466_102609</name>
</gene>
<proteinExistence type="predicted"/>
<name>A0A1G7SPI2_9BURK</name>
<protein>
    <recommendedName>
        <fullName evidence="1">HD/PDEase domain-containing protein</fullName>
    </recommendedName>
</protein>
<dbReference type="Gene3D" id="1.10.3210.50">
    <property type="match status" value="1"/>
</dbReference>
<accession>A0A1G7SPI2</accession>
<reference evidence="2 3" key="1">
    <citation type="submission" date="2016-10" db="EMBL/GenBank/DDBJ databases">
        <authorList>
            <person name="de Groot N.N."/>
        </authorList>
    </citation>
    <scope>NUCLEOTIDE SEQUENCE [LARGE SCALE GENOMIC DNA]</scope>
    <source>
        <strain evidence="2 3">LMG 2247</strain>
    </source>
</reference>
<evidence type="ECO:0000313" key="2">
    <source>
        <dbReference type="EMBL" id="SDG25006.1"/>
    </source>
</evidence>
<sequence length="217" mass="23656">MMPMTNPAFCPFEDLAKTLLSHAGAANDDGSHDTSHLQRVWKNAAAIQAEEGGDAQVLFAATLLHDCVPTEKNSPLRSQASRLSAQKAAQLLNALEWPPQKIEAVAHAVAAHSFSAGVTPLTVEAKTLQDADRLDAIGMLGVARCFYVAGRMGSALYDPLDPHAEARPLDDTRYALDHFRAKLLKLASGFQTETGARLARLRHERLERFLDEFADEI</sequence>
<feature type="domain" description="HD/PDEase" evidence="1">
    <location>
        <begin position="29"/>
        <end position="146"/>
    </location>
</feature>
<evidence type="ECO:0000313" key="3">
    <source>
        <dbReference type="Proteomes" id="UP000199706"/>
    </source>
</evidence>